<dbReference type="OrthoDB" id="1935586at2759"/>
<feature type="domain" description="Integrase catalytic" evidence="1">
    <location>
        <begin position="16"/>
        <end position="176"/>
    </location>
</feature>
<evidence type="ECO:0000259" key="1">
    <source>
        <dbReference type="PROSITE" id="PS50994"/>
    </source>
</evidence>
<proteinExistence type="predicted"/>
<dbReference type="InterPro" id="IPR012337">
    <property type="entry name" value="RNaseH-like_sf"/>
</dbReference>
<dbReference type="InterPro" id="IPR036397">
    <property type="entry name" value="RNaseH_sf"/>
</dbReference>
<dbReference type="Gene3D" id="3.30.420.10">
    <property type="entry name" value="Ribonuclease H-like superfamily/Ribonuclease H"/>
    <property type="match status" value="2"/>
</dbReference>
<dbReference type="AlphaFoldDB" id="A0A371HTZ2"/>
<accession>A0A371HTZ2</accession>
<evidence type="ECO:0000313" key="2">
    <source>
        <dbReference type="EMBL" id="RDY06265.1"/>
    </source>
</evidence>
<dbReference type="Gene3D" id="1.10.340.70">
    <property type="match status" value="1"/>
</dbReference>
<dbReference type="GO" id="GO:0015074">
    <property type="term" value="P:DNA integration"/>
    <property type="evidence" value="ECO:0007669"/>
    <property type="project" value="InterPro"/>
</dbReference>
<feature type="non-terminal residue" evidence="2">
    <location>
        <position position="1"/>
    </location>
</feature>
<organism evidence="2 3">
    <name type="scientific">Mucuna pruriens</name>
    <name type="common">Velvet bean</name>
    <name type="synonym">Dolichos pruriens</name>
    <dbReference type="NCBI Taxonomy" id="157652"/>
    <lineage>
        <taxon>Eukaryota</taxon>
        <taxon>Viridiplantae</taxon>
        <taxon>Streptophyta</taxon>
        <taxon>Embryophyta</taxon>
        <taxon>Tracheophyta</taxon>
        <taxon>Spermatophyta</taxon>
        <taxon>Magnoliopsida</taxon>
        <taxon>eudicotyledons</taxon>
        <taxon>Gunneridae</taxon>
        <taxon>Pentapetalae</taxon>
        <taxon>rosids</taxon>
        <taxon>fabids</taxon>
        <taxon>Fabales</taxon>
        <taxon>Fabaceae</taxon>
        <taxon>Papilionoideae</taxon>
        <taxon>50 kb inversion clade</taxon>
        <taxon>NPAAA clade</taxon>
        <taxon>indigoferoid/millettioid clade</taxon>
        <taxon>Phaseoleae</taxon>
        <taxon>Mucuna</taxon>
    </lineage>
</organism>
<reference evidence="2" key="1">
    <citation type="submission" date="2018-05" db="EMBL/GenBank/DDBJ databases">
        <title>Draft genome of Mucuna pruriens seed.</title>
        <authorList>
            <person name="Nnadi N.E."/>
            <person name="Vos R."/>
            <person name="Hasami M.H."/>
            <person name="Devisetty U.K."/>
            <person name="Aguiy J.C."/>
        </authorList>
    </citation>
    <scope>NUCLEOTIDE SEQUENCE [LARGE SCALE GENOMIC DNA]</scope>
    <source>
        <strain evidence="2">JCA_2017</strain>
    </source>
</reference>
<dbReference type="InterPro" id="IPR001584">
    <property type="entry name" value="Integrase_cat-core"/>
</dbReference>
<evidence type="ECO:0000313" key="3">
    <source>
        <dbReference type="Proteomes" id="UP000257109"/>
    </source>
</evidence>
<keyword evidence="3" id="KW-1185">Reference proteome</keyword>
<comment type="caution">
    <text evidence="2">The sequence shown here is derived from an EMBL/GenBank/DDBJ whole genome shotgun (WGS) entry which is preliminary data.</text>
</comment>
<dbReference type="Proteomes" id="UP000257109">
    <property type="component" value="Unassembled WGS sequence"/>
</dbReference>
<dbReference type="PANTHER" id="PTHR35046:SF9">
    <property type="entry name" value="RNA-DIRECTED DNA POLYMERASE"/>
    <property type="match status" value="1"/>
</dbReference>
<dbReference type="Pfam" id="PF17921">
    <property type="entry name" value="Integrase_H2C2"/>
    <property type="match status" value="1"/>
</dbReference>
<gene>
    <name evidence="2" type="ORF">CR513_09791</name>
</gene>
<dbReference type="GO" id="GO:0003676">
    <property type="term" value="F:nucleic acid binding"/>
    <property type="evidence" value="ECO:0007669"/>
    <property type="project" value="InterPro"/>
</dbReference>
<dbReference type="PROSITE" id="PS50994">
    <property type="entry name" value="INTEGRASE"/>
    <property type="match status" value="1"/>
</dbReference>
<sequence length="230" mass="26988">MGPFGELKTHETLNEHFYWPHMKRDVYDVCERCLVYKGVKSKVSPHDKFSKMAHFIPCKKVDDACHVADLFFKEIVRLHGLPRSIVSDRDAKFLSHFWRTLWGKLSSKLLFSTTCHLQIDGQTKVLNRTLSQLLTYFVGKSLISWEEWLPHIEFAYNRVVSTTTTHSTFELVYGLILYLAIRLMMHEMVRLHGLPKTIVSDRDSKFLSHFWRTLWSKLGIKLLFSTTCHP</sequence>
<dbReference type="PANTHER" id="PTHR35046">
    <property type="entry name" value="ZINC KNUCKLE (CCHC-TYPE) FAMILY PROTEIN"/>
    <property type="match status" value="1"/>
</dbReference>
<dbReference type="EMBL" id="QJKJ01001717">
    <property type="protein sequence ID" value="RDY06265.1"/>
    <property type="molecule type" value="Genomic_DNA"/>
</dbReference>
<dbReference type="SUPFAM" id="SSF53098">
    <property type="entry name" value="Ribonuclease H-like"/>
    <property type="match status" value="2"/>
</dbReference>
<protein>
    <recommendedName>
        <fullName evidence="1">Integrase catalytic domain-containing protein</fullName>
    </recommendedName>
</protein>
<name>A0A371HTZ2_MUCPR</name>
<dbReference type="STRING" id="157652.A0A371HTZ2"/>
<dbReference type="InterPro" id="IPR041588">
    <property type="entry name" value="Integrase_H2C2"/>
</dbReference>